<gene>
    <name evidence="1" type="ORF">PBC4_082</name>
</gene>
<sequence length="87" mass="9699">MNLTFKPKANIGEIVRIVGTDCIQTSAGFRITHLFSNRDYYVHDVTVTTSLKTGEVKYEYLIGSKHAKGTRGWVGHDDIELKVEGGN</sequence>
<reference evidence="1 2" key="1">
    <citation type="journal article" date="2016" name="FEMS Microbiol. Lett.">
        <title>Characterization of LysPBC4, a novel Bacillus cereus-specific endolysin of bacteriophage PBC4.</title>
        <authorList>
            <person name="Na H."/>
            <person name="Kong M."/>
            <person name="Ryu S."/>
        </authorList>
    </citation>
    <scope>NUCLEOTIDE SEQUENCE [LARGE SCALE GENOMIC DNA]</scope>
</reference>
<organism evidence="1 2">
    <name type="scientific">Bacillus phage PBC4</name>
    <dbReference type="NCBI Taxonomy" id="1675028"/>
    <lineage>
        <taxon>Viruses</taxon>
        <taxon>Duplodnaviria</taxon>
        <taxon>Heunggongvirae</taxon>
        <taxon>Uroviricota</taxon>
        <taxon>Caudoviricetes</taxon>
        <taxon>Sejongvirinae</taxon>
        <taxon>Yihwangvirus</taxon>
        <taxon>Yihwangvirus PBC4</taxon>
    </lineage>
</organism>
<protein>
    <submittedName>
        <fullName evidence="1">Uncharacterized protein</fullName>
    </submittedName>
</protein>
<dbReference type="Proteomes" id="UP000224963">
    <property type="component" value="Segment"/>
</dbReference>
<evidence type="ECO:0000313" key="1">
    <source>
        <dbReference type="EMBL" id="AKQ08274.1"/>
    </source>
</evidence>
<evidence type="ECO:0000313" key="2">
    <source>
        <dbReference type="Proteomes" id="UP000224963"/>
    </source>
</evidence>
<accession>A0A1D6X8C2</accession>
<keyword evidence="2" id="KW-1185">Reference proteome</keyword>
<dbReference type="EMBL" id="KT070866">
    <property type="protein sequence ID" value="AKQ08274.1"/>
    <property type="molecule type" value="Genomic_DNA"/>
</dbReference>
<proteinExistence type="predicted"/>
<name>A0A1D6X8C2_9CAUD</name>